<keyword evidence="2" id="KW-0812">Transmembrane</keyword>
<dbReference type="EMBL" id="FN655077">
    <property type="protein sequence ID" value="CBY37868.1"/>
    <property type="molecule type" value="Genomic_DNA"/>
</dbReference>
<evidence type="ECO:0000256" key="1">
    <source>
        <dbReference type="ARBA" id="ARBA00022837"/>
    </source>
</evidence>
<gene>
    <name evidence="3" type="ORF">GSOID_T00031357001</name>
</gene>
<reference evidence="3" key="1">
    <citation type="journal article" date="2010" name="Science">
        <title>Plasticity of animal genome architecture unmasked by rapid evolution of a pelagic tunicate.</title>
        <authorList>
            <person name="Denoeud F."/>
            <person name="Henriet S."/>
            <person name="Mungpakdee S."/>
            <person name="Aury J.M."/>
            <person name="Da Silva C."/>
            <person name="Brinkmann H."/>
            <person name="Mikhaleva J."/>
            <person name="Olsen L.C."/>
            <person name="Jubin C."/>
            <person name="Canestro C."/>
            <person name="Bouquet J.M."/>
            <person name="Danks G."/>
            <person name="Poulain J."/>
            <person name="Campsteijn C."/>
            <person name="Adamski M."/>
            <person name="Cross I."/>
            <person name="Yadetie F."/>
            <person name="Muffato M."/>
            <person name="Louis A."/>
            <person name="Butcher S."/>
            <person name="Tsagkogeorga G."/>
            <person name="Konrad A."/>
            <person name="Singh S."/>
            <person name="Jensen M.F."/>
            <person name="Cong E.H."/>
            <person name="Eikeseth-Otteraa H."/>
            <person name="Noel B."/>
            <person name="Anthouard V."/>
            <person name="Porcel B.M."/>
            <person name="Kachouri-Lafond R."/>
            <person name="Nishino A."/>
            <person name="Ugolini M."/>
            <person name="Chourrout P."/>
            <person name="Nishida H."/>
            <person name="Aasland R."/>
            <person name="Huzurbazar S."/>
            <person name="Westhof E."/>
            <person name="Delsuc F."/>
            <person name="Lehrach H."/>
            <person name="Reinhardt R."/>
            <person name="Weissenbach J."/>
            <person name="Roy S.W."/>
            <person name="Artiguenave F."/>
            <person name="Postlethwait J.H."/>
            <person name="Manak J.R."/>
            <person name="Thompson E.M."/>
            <person name="Jaillon O."/>
            <person name="Du Pasquier L."/>
            <person name="Boudinot P."/>
            <person name="Liberles D.A."/>
            <person name="Volff J.N."/>
            <person name="Philippe H."/>
            <person name="Lenhard B."/>
            <person name="Roest Crollius H."/>
            <person name="Wincker P."/>
            <person name="Chourrout D."/>
        </authorList>
    </citation>
    <scope>NUCLEOTIDE SEQUENCE [LARGE SCALE GENOMIC DNA]</scope>
</reference>
<dbReference type="Proteomes" id="UP000011014">
    <property type="component" value="Unassembled WGS sequence"/>
</dbReference>
<dbReference type="PROSITE" id="PS00018">
    <property type="entry name" value="EF_HAND_1"/>
    <property type="match status" value="1"/>
</dbReference>
<dbReference type="SUPFAM" id="SSF47473">
    <property type="entry name" value="EF-hand"/>
    <property type="match status" value="1"/>
</dbReference>
<organism evidence="3">
    <name type="scientific">Oikopleura dioica</name>
    <name type="common">Tunicate</name>
    <dbReference type="NCBI Taxonomy" id="34765"/>
    <lineage>
        <taxon>Eukaryota</taxon>
        <taxon>Metazoa</taxon>
        <taxon>Chordata</taxon>
        <taxon>Tunicata</taxon>
        <taxon>Appendicularia</taxon>
        <taxon>Copelata</taxon>
        <taxon>Oikopleuridae</taxon>
        <taxon>Oikopleura</taxon>
    </lineage>
</organism>
<dbReference type="InterPro" id="IPR018247">
    <property type="entry name" value="EF_Hand_1_Ca_BS"/>
</dbReference>
<proteinExistence type="predicted"/>
<accession>E4YQX3</accession>
<feature type="transmembrane region" description="Helical" evidence="2">
    <location>
        <begin position="115"/>
        <end position="135"/>
    </location>
</feature>
<name>E4YQX3_OIKDI</name>
<keyword evidence="1" id="KW-0106">Calcium</keyword>
<evidence type="ECO:0000256" key="2">
    <source>
        <dbReference type="SAM" id="Phobius"/>
    </source>
</evidence>
<evidence type="ECO:0008006" key="4">
    <source>
        <dbReference type="Google" id="ProtNLM"/>
    </source>
</evidence>
<keyword evidence="2" id="KW-1133">Transmembrane helix</keyword>
<keyword evidence="2" id="KW-0472">Membrane</keyword>
<dbReference type="AlphaFoldDB" id="E4YQX3"/>
<dbReference type="InterPro" id="IPR011992">
    <property type="entry name" value="EF-hand-dom_pair"/>
</dbReference>
<evidence type="ECO:0000313" key="3">
    <source>
        <dbReference type="EMBL" id="CBY37868.1"/>
    </source>
</evidence>
<sequence>MRDWLRDVAPEYKKKAKLDGAITRVDLRYQDALDNNGCRKEASRAEVNEIDADIRKLPESNADKIDKFHRILVRLHNSYLLDCKQSRRLKEVSDRLHHQFTNHFARIESLKPRKMLLIIFLFSFIFARPGLITSMSEFGVEMERNLISIYRTKPAENTEILQILSDELLFTESFVYCDDNHDGMVIMEELISCEEHFLKALNRPMVMKLNRMDIGDTNNDGKLQLDEWALAGAMWDLAFGKTMVSTLGKGHVDEEKLNEFAIFKILGLVGHFFNDTDYSIATDILFTADDDHDNKYSAAEIGCLQQHFYNEFIRKQMWRSH</sequence>
<protein>
    <recommendedName>
        <fullName evidence="4">EF-hand domain-containing protein</fullName>
    </recommendedName>
</protein>